<keyword evidence="2" id="KW-1185">Reference proteome</keyword>
<name>A0ACB9P0E8_9MYRT</name>
<dbReference type="Proteomes" id="UP001057402">
    <property type="component" value="Chromosome 7"/>
</dbReference>
<organism evidence="1 2">
    <name type="scientific">Melastoma candidum</name>
    <dbReference type="NCBI Taxonomy" id="119954"/>
    <lineage>
        <taxon>Eukaryota</taxon>
        <taxon>Viridiplantae</taxon>
        <taxon>Streptophyta</taxon>
        <taxon>Embryophyta</taxon>
        <taxon>Tracheophyta</taxon>
        <taxon>Spermatophyta</taxon>
        <taxon>Magnoliopsida</taxon>
        <taxon>eudicotyledons</taxon>
        <taxon>Gunneridae</taxon>
        <taxon>Pentapetalae</taxon>
        <taxon>rosids</taxon>
        <taxon>malvids</taxon>
        <taxon>Myrtales</taxon>
        <taxon>Melastomataceae</taxon>
        <taxon>Melastomatoideae</taxon>
        <taxon>Melastomateae</taxon>
        <taxon>Melastoma</taxon>
    </lineage>
</organism>
<evidence type="ECO:0000313" key="1">
    <source>
        <dbReference type="EMBL" id="KAI4341741.1"/>
    </source>
</evidence>
<evidence type="ECO:0000313" key="2">
    <source>
        <dbReference type="Proteomes" id="UP001057402"/>
    </source>
</evidence>
<accession>A0ACB9P0E8</accession>
<comment type="caution">
    <text evidence="1">The sequence shown here is derived from an EMBL/GenBank/DDBJ whole genome shotgun (WGS) entry which is preliminary data.</text>
</comment>
<gene>
    <name evidence="1" type="ORF">MLD38_026427</name>
</gene>
<sequence>MPKQEVIQRLRFFKQPVTLFWEDDAARLDRLKYVLKAGDFEKRKKDRDEGDDGEKIANVGGDEDGDLSWDGGSSSVDKDKDLKRMKANFDDLCEEDKILVFFKRLSNEWSGFCRKKVLPDDIRQALMLVVECCLRRDYLAGMDHYIKLAIGNAPWPIGCDLQSLLAEERVSVGGGSHANEDMLRLMAAPKES</sequence>
<protein>
    <submittedName>
        <fullName evidence="1">Uncharacterized protein</fullName>
    </submittedName>
</protein>
<reference evidence="2" key="1">
    <citation type="journal article" date="2023" name="Front. Plant Sci.">
        <title>Chromosomal-level genome assembly of Melastoma candidum provides insights into trichome evolution.</title>
        <authorList>
            <person name="Zhong Y."/>
            <person name="Wu W."/>
            <person name="Sun C."/>
            <person name="Zou P."/>
            <person name="Liu Y."/>
            <person name="Dai S."/>
            <person name="Zhou R."/>
        </authorList>
    </citation>
    <scope>NUCLEOTIDE SEQUENCE [LARGE SCALE GENOMIC DNA]</scope>
</reference>
<dbReference type="EMBL" id="CM042886">
    <property type="protein sequence ID" value="KAI4341741.1"/>
    <property type="molecule type" value="Genomic_DNA"/>
</dbReference>
<proteinExistence type="predicted"/>